<dbReference type="AlphaFoldDB" id="A0A9P1BZM9"/>
<name>A0A9P1BZM9_9DINO</name>
<feature type="transmembrane region" description="Helical" evidence="2">
    <location>
        <begin position="226"/>
        <end position="253"/>
    </location>
</feature>
<evidence type="ECO:0000256" key="1">
    <source>
        <dbReference type="SAM" id="MobiDB-lite"/>
    </source>
</evidence>
<evidence type="ECO:0000256" key="2">
    <source>
        <dbReference type="SAM" id="Phobius"/>
    </source>
</evidence>
<evidence type="ECO:0000313" key="3">
    <source>
        <dbReference type="EMBL" id="CAI3982183.1"/>
    </source>
</evidence>
<protein>
    <submittedName>
        <fullName evidence="5">C3H1-type domain-containing protein</fullName>
    </submittedName>
</protein>
<gene>
    <name evidence="3" type="ORF">C1SCF055_LOCUS9908</name>
</gene>
<dbReference type="Proteomes" id="UP001152797">
    <property type="component" value="Unassembled WGS sequence"/>
</dbReference>
<feature type="region of interest" description="Disordered" evidence="1">
    <location>
        <begin position="325"/>
        <end position="345"/>
    </location>
</feature>
<reference evidence="4" key="2">
    <citation type="submission" date="2024-04" db="EMBL/GenBank/DDBJ databases">
        <authorList>
            <person name="Chen Y."/>
            <person name="Shah S."/>
            <person name="Dougan E. K."/>
            <person name="Thang M."/>
            <person name="Chan C."/>
        </authorList>
    </citation>
    <scope>NUCLEOTIDE SEQUENCE [LARGE SCALE GENOMIC DNA]</scope>
</reference>
<proteinExistence type="predicted"/>
<sequence>MKEMHVEDVTDKSWQWLVQIFARHALRYAFKWKMASLEPGAFQYITQDEFRADASVAVTEFVLLPHEQHIFIFLMTSSRFTCAFLANYKLSRLERFTSFAVVLLSSVAMIVVVFHWLGYFGGHTAGADVPSECQNSGRGSTVQFFEELFVSFGIYFFNELLLAVAVRIRGGRFLLSKAIVYDEWSWSPICRLGVYVIFMFLLYLCSVFVVLHFLATATEDDVDHCFLFMAIIFGFAVVVKPLLICTSLMAFWLASQTWKAGAVTQEMVSMLYIADKRPNTLSAKEIEKLDEDFAKKLLGLQDSGPVFFEDHHEPLEDQPQIQANVSSTSSWNEGPGRGSERGGKASMIDRLIAADLQEATRQNFKKRTAHRAAPVEVR</sequence>
<dbReference type="EMBL" id="CAMXCT010000690">
    <property type="protein sequence ID" value="CAI3982183.1"/>
    <property type="molecule type" value="Genomic_DNA"/>
</dbReference>
<keyword evidence="2" id="KW-1133">Transmembrane helix</keyword>
<organism evidence="3">
    <name type="scientific">Cladocopium goreaui</name>
    <dbReference type="NCBI Taxonomy" id="2562237"/>
    <lineage>
        <taxon>Eukaryota</taxon>
        <taxon>Sar</taxon>
        <taxon>Alveolata</taxon>
        <taxon>Dinophyceae</taxon>
        <taxon>Suessiales</taxon>
        <taxon>Symbiodiniaceae</taxon>
        <taxon>Cladocopium</taxon>
    </lineage>
</organism>
<feature type="transmembrane region" description="Helical" evidence="2">
    <location>
        <begin position="100"/>
        <end position="120"/>
    </location>
</feature>
<evidence type="ECO:0000313" key="4">
    <source>
        <dbReference type="EMBL" id="CAL1135558.1"/>
    </source>
</evidence>
<feature type="non-terminal residue" evidence="3">
    <location>
        <position position="1"/>
    </location>
</feature>
<comment type="caution">
    <text evidence="3">The sequence shown here is derived from an EMBL/GenBank/DDBJ whole genome shotgun (WGS) entry which is preliminary data.</text>
</comment>
<keyword evidence="2" id="KW-0472">Membrane</keyword>
<reference evidence="3" key="1">
    <citation type="submission" date="2022-10" db="EMBL/GenBank/DDBJ databases">
        <authorList>
            <person name="Chen Y."/>
            <person name="Dougan E. K."/>
            <person name="Chan C."/>
            <person name="Rhodes N."/>
            <person name="Thang M."/>
        </authorList>
    </citation>
    <scope>NUCLEOTIDE SEQUENCE</scope>
</reference>
<feature type="transmembrane region" description="Helical" evidence="2">
    <location>
        <begin position="148"/>
        <end position="168"/>
    </location>
</feature>
<evidence type="ECO:0000313" key="5">
    <source>
        <dbReference type="EMBL" id="CAL4769495.1"/>
    </source>
</evidence>
<dbReference type="EMBL" id="CAMXCT030000690">
    <property type="protein sequence ID" value="CAL4769495.1"/>
    <property type="molecule type" value="Genomic_DNA"/>
</dbReference>
<keyword evidence="2" id="KW-0812">Transmembrane</keyword>
<feature type="transmembrane region" description="Helical" evidence="2">
    <location>
        <begin position="189"/>
        <end position="214"/>
    </location>
</feature>
<evidence type="ECO:0000313" key="6">
    <source>
        <dbReference type="Proteomes" id="UP001152797"/>
    </source>
</evidence>
<keyword evidence="6" id="KW-1185">Reference proteome</keyword>
<accession>A0A9P1BZM9</accession>
<dbReference type="EMBL" id="CAMXCT020000690">
    <property type="protein sequence ID" value="CAL1135558.1"/>
    <property type="molecule type" value="Genomic_DNA"/>
</dbReference>